<dbReference type="InterPro" id="IPR027385">
    <property type="entry name" value="Beta-barrel_OMP"/>
</dbReference>
<keyword evidence="5" id="KW-1185">Reference proteome</keyword>
<dbReference type="RefSeq" id="WP_035842417.1">
    <property type="nucleotide sequence ID" value="NZ_BNAB01000003.1"/>
</dbReference>
<dbReference type="SUPFAM" id="SSF56925">
    <property type="entry name" value="OMPA-like"/>
    <property type="match status" value="1"/>
</dbReference>
<protein>
    <submittedName>
        <fullName evidence="4">Opacity protein</fullName>
    </submittedName>
</protein>
<name>A0A1H2THW8_9RHOB</name>
<reference evidence="4 5" key="1">
    <citation type="submission" date="2016-10" db="EMBL/GenBank/DDBJ databases">
        <authorList>
            <person name="Varghese N."/>
            <person name="Submissions S."/>
        </authorList>
    </citation>
    <scope>NUCLEOTIDE SEQUENCE [LARGE SCALE GENOMIC DNA]</scope>
    <source>
        <strain evidence="4 5">DSM 24802</strain>
    </source>
</reference>
<dbReference type="EMBL" id="FNOB01000003">
    <property type="protein sequence ID" value="SDW43265.1"/>
    <property type="molecule type" value="Genomic_DNA"/>
</dbReference>
<evidence type="ECO:0000256" key="2">
    <source>
        <dbReference type="SAM" id="SignalP"/>
    </source>
</evidence>
<evidence type="ECO:0000259" key="3">
    <source>
        <dbReference type="Pfam" id="PF13505"/>
    </source>
</evidence>
<evidence type="ECO:0000313" key="4">
    <source>
        <dbReference type="EMBL" id="SDW43265.1"/>
    </source>
</evidence>
<feature type="chain" id="PRO_5047121022" evidence="2">
    <location>
        <begin position="21"/>
        <end position="198"/>
    </location>
</feature>
<dbReference type="Pfam" id="PF13505">
    <property type="entry name" value="OMP_b-brl"/>
    <property type="match status" value="1"/>
</dbReference>
<comment type="caution">
    <text evidence="4">The sequence shown here is derived from an EMBL/GenBank/DDBJ whole genome shotgun (WGS) entry which is preliminary data.</text>
</comment>
<feature type="signal peptide" evidence="2">
    <location>
        <begin position="1"/>
        <end position="20"/>
    </location>
</feature>
<sequence>MKKFVALSAVSLLAAAPAFAGGMAEPVQQPAPVVVTPPAPAMPDWTGFYGGVNLGYGHTTASGGGVSGHSGALYGAQVGYLQDFGNWVAGGELGYDGTNMKLSGGGKVNHLARLELKAGPKFGRAFTYLALGAGQTKANIGGNSYTKSGYFGGIGMDYKIDHSWSVGGQVLSYRFNNVGGTGTDLKPTTATINVSYHF</sequence>
<gene>
    <name evidence="4" type="ORF">SAMN05444006_103202</name>
</gene>
<accession>A0A1H2THW8</accession>
<proteinExistence type="predicted"/>
<dbReference type="InterPro" id="IPR011250">
    <property type="entry name" value="OMP/PagP_B-barrel"/>
</dbReference>
<evidence type="ECO:0000313" key="5">
    <source>
        <dbReference type="Proteomes" id="UP000199541"/>
    </source>
</evidence>
<organism evidence="4 5">
    <name type="scientific">Allgaiera indica</name>
    <dbReference type="NCBI Taxonomy" id="765699"/>
    <lineage>
        <taxon>Bacteria</taxon>
        <taxon>Pseudomonadati</taxon>
        <taxon>Pseudomonadota</taxon>
        <taxon>Alphaproteobacteria</taxon>
        <taxon>Rhodobacterales</taxon>
        <taxon>Paracoccaceae</taxon>
        <taxon>Allgaiera</taxon>
    </lineage>
</organism>
<keyword evidence="1 2" id="KW-0732">Signal</keyword>
<evidence type="ECO:0000256" key="1">
    <source>
        <dbReference type="ARBA" id="ARBA00022729"/>
    </source>
</evidence>
<dbReference type="Proteomes" id="UP000199541">
    <property type="component" value="Unassembled WGS sequence"/>
</dbReference>
<feature type="domain" description="Outer membrane protein beta-barrel" evidence="3">
    <location>
        <begin position="38"/>
        <end position="198"/>
    </location>
</feature>